<sequence length="95" mass="10442">MLHEQTISSLNHSLCAEHLHLEWHIEHNVLSRDHAVFYVPGKVAAPTGQALCAERGGSREHAAAAGRVVPLAVAYLNHSARVHCQRKVFSDTLCL</sequence>
<name>A0AAV7B3R3_ENGPU</name>
<organism evidence="1 2">
    <name type="scientific">Engystomops pustulosus</name>
    <name type="common">Tungara frog</name>
    <name type="synonym">Physalaemus pustulosus</name>
    <dbReference type="NCBI Taxonomy" id="76066"/>
    <lineage>
        <taxon>Eukaryota</taxon>
        <taxon>Metazoa</taxon>
        <taxon>Chordata</taxon>
        <taxon>Craniata</taxon>
        <taxon>Vertebrata</taxon>
        <taxon>Euteleostomi</taxon>
        <taxon>Amphibia</taxon>
        <taxon>Batrachia</taxon>
        <taxon>Anura</taxon>
        <taxon>Neobatrachia</taxon>
        <taxon>Hyloidea</taxon>
        <taxon>Leptodactylidae</taxon>
        <taxon>Leiuperinae</taxon>
        <taxon>Engystomops</taxon>
    </lineage>
</organism>
<protein>
    <submittedName>
        <fullName evidence="1">Uncharacterized protein</fullName>
    </submittedName>
</protein>
<dbReference type="AlphaFoldDB" id="A0AAV7B3R3"/>
<keyword evidence="2" id="KW-1185">Reference proteome</keyword>
<dbReference type="EMBL" id="WNYA01000006">
    <property type="protein sequence ID" value="KAG8566970.1"/>
    <property type="molecule type" value="Genomic_DNA"/>
</dbReference>
<comment type="caution">
    <text evidence="1">The sequence shown here is derived from an EMBL/GenBank/DDBJ whole genome shotgun (WGS) entry which is preliminary data.</text>
</comment>
<evidence type="ECO:0000313" key="1">
    <source>
        <dbReference type="EMBL" id="KAG8566970.1"/>
    </source>
</evidence>
<gene>
    <name evidence="1" type="ORF">GDO81_013449</name>
</gene>
<reference evidence="1" key="1">
    <citation type="thesis" date="2020" institute="ProQuest LLC" country="789 East Eisenhower Parkway, Ann Arbor, MI, USA">
        <title>Comparative Genomics and Chromosome Evolution.</title>
        <authorList>
            <person name="Mudd A.B."/>
        </authorList>
    </citation>
    <scope>NUCLEOTIDE SEQUENCE</scope>
    <source>
        <strain evidence="1">237g6f4</strain>
        <tissue evidence="1">Blood</tissue>
    </source>
</reference>
<evidence type="ECO:0000313" key="2">
    <source>
        <dbReference type="Proteomes" id="UP000824782"/>
    </source>
</evidence>
<accession>A0AAV7B3R3</accession>
<proteinExistence type="predicted"/>
<dbReference type="Proteomes" id="UP000824782">
    <property type="component" value="Unassembled WGS sequence"/>
</dbReference>